<feature type="active site" description="Nucleophile" evidence="4">
    <location>
        <position position="246"/>
    </location>
</feature>
<dbReference type="GO" id="GO:0103068">
    <property type="term" value="F:leukotriene C4 gamma-glutamyl transferase activity"/>
    <property type="evidence" value="ECO:0007669"/>
    <property type="project" value="UniProtKB-EC"/>
</dbReference>
<feature type="binding site" evidence="5">
    <location>
        <position position="331"/>
    </location>
    <ligand>
        <name>L-glutamate</name>
        <dbReference type="ChEBI" id="CHEBI:29985"/>
    </ligand>
</feature>
<keyword evidence="3" id="KW-0800">Toxin</keyword>
<name>A0A7J5YK60_DISMA</name>
<dbReference type="InterPro" id="IPR043137">
    <property type="entry name" value="GGT_ssub_C"/>
</dbReference>
<keyword evidence="6" id="KW-0808">Transferase</keyword>
<evidence type="ECO:0000256" key="3">
    <source>
        <dbReference type="ARBA" id="ARBA00084097"/>
    </source>
</evidence>
<dbReference type="PANTHER" id="PTHR11686">
    <property type="entry name" value="GAMMA GLUTAMYL TRANSPEPTIDASE"/>
    <property type="match status" value="1"/>
</dbReference>
<evidence type="ECO:0000256" key="4">
    <source>
        <dbReference type="PIRSR" id="PIRSR600101-1"/>
    </source>
</evidence>
<dbReference type="FunFam" id="1.10.246.130:FF:000002">
    <property type="entry name" value="glutathione hydrolase 1 proenzyme"/>
    <property type="match status" value="1"/>
</dbReference>
<dbReference type="Proteomes" id="UP000518266">
    <property type="component" value="Unassembled WGS sequence"/>
</dbReference>
<feature type="binding site" evidence="5">
    <location>
        <begin position="308"/>
        <end position="309"/>
    </location>
    <ligand>
        <name>L-glutamate</name>
        <dbReference type="ChEBI" id="CHEBI:29985"/>
    </ligand>
</feature>
<dbReference type="FunFam" id="3.60.20.40:FF:000001">
    <property type="entry name" value="Gamma-glutamyltranspeptidase 1"/>
    <property type="match status" value="1"/>
</dbReference>
<keyword evidence="2" id="KW-0325">Glycoprotein</keyword>
<protein>
    <recommendedName>
        <fullName evidence="6">Glutathione hydrolase</fullName>
        <ecNumber evidence="6">2.3.2.2</ecNumber>
        <ecNumber evidence="6">3.4.19.13</ecNumber>
    </recommendedName>
    <alternativeName>
        <fullName evidence="6">Gamma-glutamyltransferase</fullName>
    </alternativeName>
    <alternativeName>
        <fullName evidence="6">Gamma-glutamyltranspeptidase</fullName>
    </alternativeName>
</protein>
<gene>
    <name evidence="9" type="ORF">F7725_015636</name>
</gene>
<keyword evidence="3" id="KW-1202">Platelet aggregation activating toxin</keyword>
<dbReference type="PRINTS" id="PR01210">
    <property type="entry name" value="GGTRANSPTASE"/>
</dbReference>
<keyword evidence="7" id="KW-0175">Coiled coil</keyword>
<comment type="catalytic activity">
    <reaction evidence="6">
        <text>an S-substituted glutathione + H2O = an S-substituted L-cysteinylglycine + L-glutamate</text>
        <dbReference type="Rhea" id="RHEA:59468"/>
        <dbReference type="ChEBI" id="CHEBI:15377"/>
        <dbReference type="ChEBI" id="CHEBI:29985"/>
        <dbReference type="ChEBI" id="CHEBI:90779"/>
        <dbReference type="ChEBI" id="CHEBI:143103"/>
        <dbReference type="EC" id="3.4.19.13"/>
    </reaction>
</comment>
<dbReference type="EC" id="2.3.2.2" evidence="6"/>
<keyword evidence="3" id="KW-1199">Hemostasis impairing toxin</keyword>
<dbReference type="GO" id="GO:0002682">
    <property type="term" value="P:regulation of immune system process"/>
    <property type="evidence" value="ECO:0007669"/>
    <property type="project" value="TreeGrafter"/>
</dbReference>
<keyword evidence="6" id="KW-0012">Acyltransferase</keyword>
<reference evidence="9 10" key="1">
    <citation type="submission" date="2020-03" db="EMBL/GenBank/DDBJ databases">
        <title>Dissostichus mawsoni Genome sequencing and assembly.</title>
        <authorList>
            <person name="Park H."/>
        </authorList>
    </citation>
    <scope>NUCLEOTIDE SEQUENCE [LARGE SCALE GENOMIC DNA]</scope>
    <source>
        <strain evidence="9">DM0001</strain>
        <tissue evidence="9">Muscle</tissue>
    </source>
</reference>
<comment type="caution">
    <text evidence="9">The sequence shown here is derived from an EMBL/GenBank/DDBJ whole genome shotgun (WGS) entry which is preliminary data.</text>
</comment>
<comment type="catalytic activity">
    <reaction evidence="6">
        <text>an N-terminal (5-L-glutamyl)-[peptide] + an alpha-amino acid = 5-L-glutamyl amino acid + an N-terminal L-alpha-aminoacyl-[peptide]</text>
        <dbReference type="Rhea" id="RHEA:23904"/>
        <dbReference type="Rhea" id="RHEA-COMP:9780"/>
        <dbReference type="Rhea" id="RHEA-COMP:9795"/>
        <dbReference type="ChEBI" id="CHEBI:77644"/>
        <dbReference type="ChEBI" id="CHEBI:78597"/>
        <dbReference type="ChEBI" id="CHEBI:78599"/>
        <dbReference type="ChEBI" id="CHEBI:78608"/>
        <dbReference type="EC" id="2.3.2.2"/>
    </reaction>
</comment>
<keyword evidence="10" id="KW-1185">Reference proteome</keyword>
<dbReference type="GO" id="GO:0006751">
    <property type="term" value="P:glutathione catabolic process"/>
    <property type="evidence" value="ECO:0007669"/>
    <property type="project" value="UniProtKB-UniRule"/>
</dbReference>
<organism evidence="9 10">
    <name type="scientific">Dissostichus mawsoni</name>
    <name type="common">Antarctic cod</name>
    <dbReference type="NCBI Taxonomy" id="36200"/>
    <lineage>
        <taxon>Eukaryota</taxon>
        <taxon>Metazoa</taxon>
        <taxon>Chordata</taxon>
        <taxon>Craniata</taxon>
        <taxon>Vertebrata</taxon>
        <taxon>Euteleostomi</taxon>
        <taxon>Actinopterygii</taxon>
        <taxon>Neopterygii</taxon>
        <taxon>Teleostei</taxon>
        <taxon>Neoteleostei</taxon>
        <taxon>Acanthomorphata</taxon>
        <taxon>Eupercaria</taxon>
        <taxon>Perciformes</taxon>
        <taxon>Notothenioidei</taxon>
        <taxon>Nototheniidae</taxon>
        <taxon>Dissostichus</taxon>
    </lineage>
</organism>
<evidence type="ECO:0000256" key="2">
    <source>
        <dbReference type="ARBA" id="ARBA00023180"/>
    </source>
</evidence>
<feature type="coiled-coil region" evidence="7">
    <location>
        <begin position="748"/>
        <end position="775"/>
    </location>
</feature>
<comment type="catalytic activity">
    <reaction evidence="6">
        <text>glutathione + H2O = L-cysteinylglycine + L-glutamate</text>
        <dbReference type="Rhea" id="RHEA:28807"/>
        <dbReference type="ChEBI" id="CHEBI:15377"/>
        <dbReference type="ChEBI" id="CHEBI:29985"/>
        <dbReference type="ChEBI" id="CHEBI:57925"/>
        <dbReference type="ChEBI" id="CHEBI:61694"/>
        <dbReference type="EC" id="3.4.19.13"/>
    </reaction>
</comment>
<dbReference type="Gene3D" id="1.10.246.130">
    <property type="match status" value="1"/>
</dbReference>
<dbReference type="OrthoDB" id="8060926at2759"/>
<evidence type="ECO:0000256" key="6">
    <source>
        <dbReference type="RuleBase" id="RU368068"/>
    </source>
</evidence>
<evidence type="ECO:0000256" key="8">
    <source>
        <dbReference type="SAM" id="MobiDB-lite"/>
    </source>
</evidence>
<comment type="function">
    <text evidence="6">Cleaves the gamma-glutamyl peptide bond of glutathione and glutathione conjugates.</text>
</comment>
<comment type="similarity">
    <text evidence="1">Belongs to the gamma-glutamyltransferase family.</text>
</comment>
<feature type="binding site" evidence="5">
    <location>
        <position position="280"/>
    </location>
    <ligand>
        <name>L-glutamate</name>
        <dbReference type="ChEBI" id="CHEBI:29985"/>
    </ligand>
</feature>
<dbReference type="InterPro" id="IPR000101">
    <property type="entry name" value="GGT_peptidase"/>
</dbReference>
<feature type="region of interest" description="Disordered" evidence="8">
    <location>
        <begin position="621"/>
        <end position="663"/>
    </location>
</feature>
<dbReference type="Gene3D" id="3.60.20.40">
    <property type="match status" value="1"/>
</dbReference>
<dbReference type="Pfam" id="PF01019">
    <property type="entry name" value="G_glu_transpept"/>
    <property type="match status" value="1"/>
</dbReference>
<comment type="subcellular location">
    <subcellularLocation>
        <location evidence="6">Membrane</location>
        <topology evidence="6">Single-pass type II membrane protein</topology>
    </subcellularLocation>
</comment>
<evidence type="ECO:0000313" key="9">
    <source>
        <dbReference type="EMBL" id="KAF3849139.1"/>
    </source>
</evidence>
<feature type="binding site" evidence="5">
    <location>
        <begin position="264"/>
        <end position="266"/>
    </location>
    <ligand>
        <name>L-glutamate</name>
        <dbReference type="ChEBI" id="CHEBI:29985"/>
    </ligand>
</feature>
<accession>A0A7J5YK60</accession>
<evidence type="ECO:0000256" key="1">
    <source>
        <dbReference type="ARBA" id="ARBA00009381"/>
    </source>
</evidence>
<comment type="pathway">
    <text evidence="6">Sulfur metabolism; glutathione metabolism.</text>
</comment>
<dbReference type="InterPro" id="IPR043138">
    <property type="entry name" value="GGT_lsub"/>
</dbReference>
<evidence type="ECO:0000313" key="10">
    <source>
        <dbReference type="Proteomes" id="UP000518266"/>
    </source>
</evidence>
<dbReference type="GO" id="GO:0036374">
    <property type="term" value="F:glutathione hydrolase activity"/>
    <property type="evidence" value="ECO:0007669"/>
    <property type="project" value="UniProtKB-UniRule"/>
</dbReference>
<dbReference type="EMBL" id="JAAKFY010000012">
    <property type="protein sequence ID" value="KAF3849139.1"/>
    <property type="molecule type" value="Genomic_DNA"/>
</dbReference>
<keyword evidence="6" id="KW-0378">Hydrolase</keyword>
<sequence length="1319" mass="146639">MTKRTISLALAVLLLVSVATFLGVFYGVGKRKIPAEHVYQKAAVAADAGPCSEVGSEVFCGGNGDILKENDTIKFTKLGETYRKIAEEGPNAFYHGPLAQSLVDDIQAAGGIITMEDLKDYVPVLDENPLRVDVGEYNMAVPNAPASGPVLSLILNILNGYNFTAESVSSTEKKILTYHRIVEAFRFAYAKRTLLGDPKFLNITDLIKNMTSSSYADDLREKITDDTTHHMNYYEPEFYIPDDHGTSHLSVIAEDGSAVAATSTINLLSTGILLNNEMDDFSSPLITNSFGVPPSPNNFIRPGKRPMSSMCPAILFDKNNKVKMVVGGSGGTKITTSIAQVILNALFFDYDLKKAVSEPRLHTSWIPTPLKQNQTLTKGVKNGEKIFQQFVVNVLEGLALKNHEIKYLKSTIAVVQAVVRYEDGLHAQSDSRKWAYAAGLASMITYHITGQLTTTAINMGVNVHGMTRSKDLVETLHKSGVSISYADTLLLYDHWALMDLEASATCPQEIADSKPAIVIVDNDDFKIDTLTGNSTGAHRTNVMFVQPESYEKKPDEEPAVRLIKKKEISAQLKQKCIELTNVHQYRCPPGSKSEPPARTRVDPPVNGTVLQRARCVIHALSRVDNNGTRPSPHEQQVPAYSGAQSCRHTPPNKSKPYYQTTNNEPPSKSVVYDIMMSYIYAIYKRFKGSGMADTLVTAGVIMEGSVEQALRGKHYRRGVRCILLWREVLIQQRLTNILEHEELSENIKENLNTLCNALTDTREALQAAHSNLEDDDGMKDLITRVYEKPGKDMGDFWISFMEMSDPLVQNIDACHARNGSEYLSSTYNMVPGLMAYYNHDYGRWLPDYWAMLSSLTDEQMDFFNDHFTQSLTGLPYSCQPMDLWIETTMNLNSKLKQGWLQLLQNEMQLFSTTRNANNVARVKAALKRNLKCQRRHRKHVECQPARMRKDEQAVQDLQACMKDFDAEPFDISSPKLRSLQSGLVASPELVHDLESALPHGQAQAGTLMQERVFTKIKPLTAIIHRNNKLNFAPSGALMKVAQMERSGLAALVDLAEGSGLIQLESALEGRVTEECLSLYNVDGSMRKTVKIKLLELFNLDPVIEDPRDHCSLVDRGLIWRLATPTPEDREARKRDGSEYSGGEIIYCEGERSTNLGTGVASGDYVFKHPEADTILLSSYAKLRSRNYTGTVVLGCEDTDVFVQAAYVSQQLTGDLLIRRKHAFINCQAMLSEEVAKIIIPLHVITGSDHTSGFYGHGKKKVMEKVMTNPETRELLGRVGENLVLEDRVRAEMKAFVLSIVYAESADVTVGRPELPSGTN</sequence>
<evidence type="ECO:0000256" key="7">
    <source>
        <dbReference type="SAM" id="Coils"/>
    </source>
</evidence>
<dbReference type="EC" id="3.4.19.13" evidence="6"/>
<evidence type="ECO:0000256" key="5">
    <source>
        <dbReference type="PIRSR" id="PIRSR600101-2"/>
    </source>
</evidence>
<dbReference type="InterPro" id="IPR029055">
    <property type="entry name" value="Ntn_hydrolases_N"/>
</dbReference>
<dbReference type="GO" id="GO:0031179">
    <property type="term" value="P:peptide modification"/>
    <property type="evidence" value="ECO:0007669"/>
    <property type="project" value="TreeGrafter"/>
</dbReference>
<dbReference type="GO" id="GO:0005886">
    <property type="term" value="C:plasma membrane"/>
    <property type="evidence" value="ECO:0007669"/>
    <property type="project" value="TreeGrafter"/>
</dbReference>
<dbReference type="PANTHER" id="PTHR11686:SF56">
    <property type="entry name" value="GLUTATHIONE HYDROLASE 1 PROENZYME-RELATED"/>
    <property type="match status" value="1"/>
</dbReference>
<proteinExistence type="inferred from homology"/>
<dbReference type="GO" id="GO:0050727">
    <property type="term" value="P:regulation of inflammatory response"/>
    <property type="evidence" value="ECO:0007669"/>
    <property type="project" value="TreeGrafter"/>
</dbReference>
<dbReference type="SUPFAM" id="SSF56235">
    <property type="entry name" value="N-terminal nucleophile aminohydrolases (Ntn hydrolases)"/>
    <property type="match status" value="1"/>
</dbReference>